<accession>A0A2U1M1B8</accession>
<keyword evidence="13" id="KW-1185">Reference proteome</keyword>
<comment type="subcellular location">
    <subcellularLocation>
        <location evidence="1">Membrane</location>
    </subcellularLocation>
</comment>
<dbReference type="Pfam" id="PF13639">
    <property type="entry name" value="zf-RING_2"/>
    <property type="match status" value="1"/>
</dbReference>
<evidence type="ECO:0000256" key="8">
    <source>
        <dbReference type="ARBA" id="ARBA00024209"/>
    </source>
</evidence>
<evidence type="ECO:0000256" key="3">
    <source>
        <dbReference type="ARBA" id="ARBA00022723"/>
    </source>
</evidence>
<evidence type="ECO:0000313" key="13">
    <source>
        <dbReference type="Proteomes" id="UP000245207"/>
    </source>
</evidence>
<dbReference type="EMBL" id="PKPP01006880">
    <property type="protein sequence ID" value="PWA55062.1"/>
    <property type="molecule type" value="Genomic_DNA"/>
</dbReference>
<dbReference type="OrthoDB" id="8062037at2759"/>
<evidence type="ECO:0000256" key="2">
    <source>
        <dbReference type="ARBA" id="ARBA00022692"/>
    </source>
</evidence>
<protein>
    <submittedName>
        <fullName evidence="12">Zinc finger, RING/FYVE/PHD-type</fullName>
    </submittedName>
</protein>
<keyword evidence="4 9" id="KW-0863">Zinc-finger</keyword>
<keyword evidence="6 10" id="KW-1133">Transmembrane helix</keyword>
<dbReference type="InterPro" id="IPR013083">
    <property type="entry name" value="Znf_RING/FYVE/PHD"/>
</dbReference>
<feature type="domain" description="RING-type" evidence="11">
    <location>
        <begin position="72"/>
        <end position="114"/>
    </location>
</feature>
<dbReference type="AlphaFoldDB" id="A0A2U1M1B8"/>
<dbReference type="SMART" id="SM00184">
    <property type="entry name" value="RING"/>
    <property type="match status" value="1"/>
</dbReference>
<name>A0A2U1M1B8_ARTAN</name>
<dbReference type="PANTHER" id="PTHR46539">
    <property type="entry name" value="E3 UBIQUITIN-PROTEIN LIGASE ATL42"/>
    <property type="match status" value="1"/>
</dbReference>
<dbReference type="PANTHER" id="PTHR46539:SF2">
    <property type="entry name" value="RING-H2 FINGER PROTEIN ATL43"/>
    <property type="match status" value="1"/>
</dbReference>
<feature type="transmembrane region" description="Helical" evidence="10">
    <location>
        <begin position="6"/>
        <end position="29"/>
    </location>
</feature>
<evidence type="ECO:0000256" key="1">
    <source>
        <dbReference type="ARBA" id="ARBA00004370"/>
    </source>
</evidence>
<comment type="similarity">
    <text evidence="8">Belongs to the RING-type zinc finger family. ATL subfamily.</text>
</comment>
<evidence type="ECO:0000256" key="10">
    <source>
        <dbReference type="SAM" id="Phobius"/>
    </source>
</evidence>
<reference evidence="12 13" key="1">
    <citation type="journal article" date="2018" name="Mol. Plant">
        <title>The genome of Artemisia annua provides insight into the evolution of Asteraceae family and artemisinin biosynthesis.</title>
        <authorList>
            <person name="Shen Q."/>
            <person name="Zhang L."/>
            <person name="Liao Z."/>
            <person name="Wang S."/>
            <person name="Yan T."/>
            <person name="Shi P."/>
            <person name="Liu M."/>
            <person name="Fu X."/>
            <person name="Pan Q."/>
            <person name="Wang Y."/>
            <person name="Lv Z."/>
            <person name="Lu X."/>
            <person name="Zhang F."/>
            <person name="Jiang W."/>
            <person name="Ma Y."/>
            <person name="Chen M."/>
            <person name="Hao X."/>
            <person name="Li L."/>
            <person name="Tang Y."/>
            <person name="Lv G."/>
            <person name="Zhou Y."/>
            <person name="Sun X."/>
            <person name="Brodelius P.E."/>
            <person name="Rose J.K.C."/>
            <person name="Tang K."/>
        </authorList>
    </citation>
    <scope>NUCLEOTIDE SEQUENCE [LARGE SCALE GENOMIC DNA]</scope>
    <source>
        <strain evidence="13">cv. Huhao1</strain>
        <tissue evidence="12">Leaf</tissue>
    </source>
</reference>
<dbReference type="InterPro" id="IPR001841">
    <property type="entry name" value="Znf_RING"/>
</dbReference>
<dbReference type="Proteomes" id="UP000245207">
    <property type="component" value="Unassembled WGS sequence"/>
</dbReference>
<evidence type="ECO:0000256" key="5">
    <source>
        <dbReference type="ARBA" id="ARBA00022833"/>
    </source>
</evidence>
<evidence type="ECO:0000256" key="7">
    <source>
        <dbReference type="ARBA" id="ARBA00023136"/>
    </source>
</evidence>
<comment type="caution">
    <text evidence="12">The sequence shown here is derived from an EMBL/GenBank/DDBJ whole genome shotgun (WGS) entry which is preliminary data.</text>
</comment>
<keyword evidence="2 10" id="KW-0812">Transmembrane</keyword>
<keyword evidence="7 10" id="KW-0472">Membrane</keyword>
<dbReference type="Gene3D" id="3.30.40.10">
    <property type="entry name" value="Zinc/RING finger domain, C3HC4 (zinc finger)"/>
    <property type="match status" value="1"/>
</dbReference>
<dbReference type="PROSITE" id="PS50089">
    <property type="entry name" value="ZF_RING_2"/>
    <property type="match status" value="1"/>
</dbReference>
<dbReference type="GO" id="GO:0008270">
    <property type="term" value="F:zinc ion binding"/>
    <property type="evidence" value="ECO:0007669"/>
    <property type="project" value="UniProtKB-KW"/>
</dbReference>
<evidence type="ECO:0000256" key="9">
    <source>
        <dbReference type="PROSITE-ProRule" id="PRU00175"/>
    </source>
</evidence>
<evidence type="ECO:0000313" key="12">
    <source>
        <dbReference type="EMBL" id="PWA55062.1"/>
    </source>
</evidence>
<sequence length="130" mass="14375">MQLSVFLALFLPCAGMSLVFIVYVCLLCYAARYHQQQPNTITKPVTENGLSKGELEKLPITKGKDLVLGNECAVCLDDVEPEQEARMFPGCNHGFHLQCADTWLAKNPVCPVCRNKLDAGFFVPPETNPC</sequence>
<dbReference type="SUPFAM" id="SSF57850">
    <property type="entry name" value="RING/U-box"/>
    <property type="match status" value="1"/>
</dbReference>
<gene>
    <name evidence="12" type="ORF">CTI12_AA410170</name>
</gene>
<keyword evidence="3" id="KW-0479">Metal-binding</keyword>
<keyword evidence="5" id="KW-0862">Zinc</keyword>
<proteinExistence type="inferred from homology"/>
<dbReference type="GO" id="GO:0016020">
    <property type="term" value="C:membrane"/>
    <property type="evidence" value="ECO:0007669"/>
    <property type="project" value="UniProtKB-SubCell"/>
</dbReference>
<evidence type="ECO:0000259" key="11">
    <source>
        <dbReference type="PROSITE" id="PS50089"/>
    </source>
</evidence>
<organism evidence="12 13">
    <name type="scientific">Artemisia annua</name>
    <name type="common">Sweet wormwood</name>
    <dbReference type="NCBI Taxonomy" id="35608"/>
    <lineage>
        <taxon>Eukaryota</taxon>
        <taxon>Viridiplantae</taxon>
        <taxon>Streptophyta</taxon>
        <taxon>Embryophyta</taxon>
        <taxon>Tracheophyta</taxon>
        <taxon>Spermatophyta</taxon>
        <taxon>Magnoliopsida</taxon>
        <taxon>eudicotyledons</taxon>
        <taxon>Gunneridae</taxon>
        <taxon>Pentapetalae</taxon>
        <taxon>asterids</taxon>
        <taxon>campanulids</taxon>
        <taxon>Asterales</taxon>
        <taxon>Asteraceae</taxon>
        <taxon>Asteroideae</taxon>
        <taxon>Anthemideae</taxon>
        <taxon>Artemisiinae</taxon>
        <taxon>Artemisia</taxon>
    </lineage>
</organism>
<evidence type="ECO:0000256" key="6">
    <source>
        <dbReference type="ARBA" id="ARBA00022989"/>
    </source>
</evidence>
<evidence type="ECO:0000256" key="4">
    <source>
        <dbReference type="ARBA" id="ARBA00022771"/>
    </source>
</evidence>